<dbReference type="AlphaFoldDB" id="A0A383W2K4"/>
<organism evidence="2 3">
    <name type="scientific">Tetradesmus obliquus</name>
    <name type="common">Green alga</name>
    <name type="synonym">Acutodesmus obliquus</name>
    <dbReference type="NCBI Taxonomy" id="3088"/>
    <lineage>
        <taxon>Eukaryota</taxon>
        <taxon>Viridiplantae</taxon>
        <taxon>Chlorophyta</taxon>
        <taxon>core chlorophytes</taxon>
        <taxon>Chlorophyceae</taxon>
        <taxon>CS clade</taxon>
        <taxon>Sphaeropleales</taxon>
        <taxon>Scenedesmaceae</taxon>
        <taxon>Tetradesmus</taxon>
    </lineage>
</organism>
<feature type="region of interest" description="Disordered" evidence="1">
    <location>
        <begin position="299"/>
        <end position="321"/>
    </location>
</feature>
<dbReference type="Proteomes" id="UP000256970">
    <property type="component" value="Unassembled WGS sequence"/>
</dbReference>
<gene>
    <name evidence="2" type="ORF">BQ4739_LOCUS11838</name>
</gene>
<feature type="compositionally biased region" description="Gly residues" evidence="1">
    <location>
        <begin position="312"/>
        <end position="321"/>
    </location>
</feature>
<proteinExistence type="predicted"/>
<protein>
    <submittedName>
        <fullName evidence="2">Uncharacterized protein</fullName>
    </submittedName>
</protein>
<keyword evidence="3" id="KW-1185">Reference proteome</keyword>
<accession>A0A383W2K4</accession>
<sequence>MEGCLADAVGQPWQSLPFIDASGTLLLDCIKRQPALTQFGAPQAGWSAAACNVAGYQFKERQLPTEHGASVYWHTEHDQRVQLYTLQPPGTSSKTPFPLATQAATAAACDALDACVMFESDGFLIGAYRPVNDVAALPKMLEAEKQKGPWQWRTMRYCSGKCCGTWMSTGFDAASLAALPSQVQPGGSTGALTTISLPGGSPEPDASPAYAVNPSSKRCAALRAGDISSFTCPARCRVACCAQDDAEGGLIELSEHRFQQCSIQACKRSCGFQLTTVPAVSGPFSPQVVALYLAQKSRGKPGTAAGTRKSDGSGGCTGSLC</sequence>
<name>A0A383W2K4_TETOB</name>
<evidence type="ECO:0000256" key="1">
    <source>
        <dbReference type="SAM" id="MobiDB-lite"/>
    </source>
</evidence>
<evidence type="ECO:0000313" key="2">
    <source>
        <dbReference type="EMBL" id="SZX71711.1"/>
    </source>
</evidence>
<reference evidence="2 3" key="1">
    <citation type="submission" date="2016-10" db="EMBL/GenBank/DDBJ databases">
        <authorList>
            <person name="Cai Z."/>
        </authorList>
    </citation>
    <scope>NUCLEOTIDE SEQUENCE [LARGE SCALE GENOMIC DNA]</scope>
</reference>
<dbReference type="EMBL" id="FNXT01001071">
    <property type="protein sequence ID" value="SZX71711.1"/>
    <property type="molecule type" value="Genomic_DNA"/>
</dbReference>
<evidence type="ECO:0000313" key="3">
    <source>
        <dbReference type="Proteomes" id="UP000256970"/>
    </source>
</evidence>